<dbReference type="InterPro" id="IPR051678">
    <property type="entry name" value="AGP_Transferase"/>
</dbReference>
<sequence>MEKVPGKCLADAWRGMEYEAKERLVRQMASYSSELFRNQLRGIGNIYPDLSSPHSSAPPEVKRIVSMQFLWGNHIMRQDVRRGPFHSSKAWVSSLLSLSEHDCIGVLNSSGGIKDSDIEDAERTLRIVRRLKSHIIEFFPNDECGQGEDPEPSMLYHDDLSMRNILVNEKGDLAGVVDWEYVSALPLWKACYYPFFLQRRPRNDKPDRNKYRQEEDGNPNSLYWEHLMEYERTKLRRYFLDEMRRLEPKWIKVFDSSTAKRDFYLAAENCDNEFLARDITEWRDDVSARRGIVRSLRDRFDES</sequence>
<dbReference type="HOGENOM" id="CLU_030124_0_0_1"/>
<dbReference type="SUPFAM" id="SSF56112">
    <property type="entry name" value="Protein kinase-like (PK-like)"/>
    <property type="match status" value="1"/>
</dbReference>
<organism evidence="1 2">
    <name type="scientific">Exophiala spinifera</name>
    <dbReference type="NCBI Taxonomy" id="91928"/>
    <lineage>
        <taxon>Eukaryota</taxon>
        <taxon>Fungi</taxon>
        <taxon>Dikarya</taxon>
        <taxon>Ascomycota</taxon>
        <taxon>Pezizomycotina</taxon>
        <taxon>Eurotiomycetes</taxon>
        <taxon>Chaetothyriomycetidae</taxon>
        <taxon>Chaetothyriales</taxon>
        <taxon>Herpotrichiellaceae</taxon>
        <taxon>Exophiala</taxon>
    </lineage>
</organism>
<keyword evidence="2" id="KW-1185">Reference proteome</keyword>
<dbReference type="InterPro" id="IPR011009">
    <property type="entry name" value="Kinase-like_dom_sf"/>
</dbReference>
<dbReference type="Proteomes" id="UP000053328">
    <property type="component" value="Unassembled WGS sequence"/>
</dbReference>
<dbReference type="VEuPathDB" id="FungiDB:PV08_06881"/>
<dbReference type="EMBL" id="KN847496">
    <property type="protein sequence ID" value="KIW14100.1"/>
    <property type="molecule type" value="Genomic_DNA"/>
</dbReference>
<reference evidence="1 2" key="1">
    <citation type="submission" date="2015-01" db="EMBL/GenBank/DDBJ databases">
        <title>The Genome Sequence of Exophiala spinifera CBS89968.</title>
        <authorList>
            <consortium name="The Broad Institute Genomics Platform"/>
            <person name="Cuomo C."/>
            <person name="de Hoog S."/>
            <person name="Gorbushina A."/>
            <person name="Stielow B."/>
            <person name="Teixiera M."/>
            <person name="Abouelleil A."/>
            <person name="Chapman S.B."/>
            <person name="Priest M."/>
            <person name="Young S.K."/>
            <person name="Wortman J."/>
            <person name="Nusbaum C."/>
            <person name="Birren B."/>
        </authorList>
    </citation>
    <scope>NUCLEOTIDE SEQUENCE [LARGE SCALE GENOMIC DNA]</scope>
    <source>
        <strain evidence="1 2">CBS 89968</strain>
    </source>
</reference>
<gene>
    <name evidence="1" type="ORF">PV08_06881</name>
</gene>
<dbReference type="PANTHER" id="PTHR21310:SF13">
    <property type="entry name" value="AMINOGLYCOSIDE PHOSPHOTRANSFERASE DOMAIN-CONTAINING PROTEIN"/>
    <property type="match status" value="1"/>
</dbReference>
<dbReference type="STRING" id="91928.A0A0D2B602"/>
<dbReference type="OrthoDB" id="5412996at2759"/>
<dbReference type="Gene3D" id="3.90.1200.10">
    <property type="match status" value="1"/>
</dbReference>
<evidence type="ECO:0000313" key="2">
    <source>
        <dbReference type="Proteomes" id="UP000053328"/>
    </source>
</evidence>
<proteinExistence type="predicted"/>
<dbReference type="GeneID" id="27333964"/>
<dbReference type="PANTHER" id="PTHR21310">
    <property type="entry name" value="AMINOGLYCOSIDE PHOSPHOTRANSFERASE-RELATED-RELATED"/>
    <property type="match status" value="1"/>
</dbReference>
<name>A0A0D2B602_9EURO</name>
<protein>
    <submittedName>
        <fullName evidence="1">Uncharacterized protein</fullName>
    </submittedName>
</protein>
<evidence type="ECO:0000313" key="1">
    <source>
        <dbReference type="EMBL" id="KIW14100.1"/>
    </source>
</evidence>
<dbReference type="AlphaFoldDB" id="A0A0D2B602"/>
<accession>A0A0D2B602</accession>
<dbReference type="RefSeq" id="XP_016234316.1">
    <property type="nucleotide sequence ID" value="XM_016381214.1"/>
</dbReference>